<reference evidence="1 2" key="1">
    <citation type="submission" date="2019-03" db="EMBL/GenBank/DDBJ databases">
        <title>Deep-cultivation of Planctomycetes and their phenomic and genomic characterization uncovers novel biology.</title>
        <authorList>
            <person name="Wiegand S."/>
            <person name="Jogler M."/>
            <person name="Boedeker C."/>
            <person name="Pinto D."/>
            <person name="Vollmers J."/>
            <person name="Rivas-Marin E."/>
            <person name="Kohn T."/>
            <person name="Peeters S.H."/>
            <person name="Heuer A."/>
            <person name="Rast P."/>
            <person name="Oberbeckmann S."/>
            <person name="Bunk B."/>
            <person name="Jeske O."/>
            <person name="Meyerdierks A."/>
            <person name="Storesund J.E."/>
            <person name="Kallscheuer N."/>
            <person name="Luecker S."/>
            <person name="Lage O.M."/>
            <person name="Pohl T."/>
            <person name="Merkel B.J."/>
            <person name="Hornburger P."/>
            <person name="Mueller R.-W."/>
            <person name="Bruemmer F."/>
            <person name="Labrenz M."/>
            <person name="Spormann A.M."/>
            <person name="Op den Camp H."/>
            <person name="Overmann J."/>
            <person name="Amann R."/>
            <person name="Jetten M.S.M."/>
            <person name="Mascher T."/>
            <person name="Medema M.H."/>
            <person name="Devos D.P."/>
            <person name="Kaster A.-K."/>
            <person name="Ovreas L."/>
            <person name="Rohde M."/>
            <person name="Galperin M.Y."/>
            <person name="Jogler C."/>
        </authorList>
    </citation>
    <scope>NUCLEOTIDE SEQUENCE [LARGE SCALE GENOMIC DNA]</scope>
    <source>
        <strain evidence="1 2">V144</strain>
    </source>
</reference>
<dbReference type="Proteomes" id="UP000318704">
    <property type="component" value="Chromosome"/>
</dbReference>
<evidence type="ECO:0000313" key="1">
    <source>
        <dbReference type="EMBL" id="QDU00156.1"/>
    </source>
</evidence>
<dbReference type="Gene3D" id="2.120.10.30">
    <property type="entry name" value="TolB, C-terminal domain"/>
    <property type="match status" value="1"/>
</dbReference>
<dbReference type="InterPro" id="IPR011042">
    <property type="entry name" value="6-blade_b-propeller_TolB-like"/>
</dbReference>
<dbReference type="KEGG" id="gaw:V144x_56690"/>
<dbReference type="RefSeq" id="WP_144990266.1">
    <property type="nucleotide sequence ID" value="NZ_CP037920.1"/>
</dbReference>
<dbReference type="GO" id="GO:0008270">
    <property type="term" value="F:zinc ion binding"/>
    <property type="evidence" value="ECO:0007669"/>
    <property type="project" value="UniProtKB-KW"/>
</dbReference>
<dbReference type="AlphaFoldDB" id="A0A517W4H5"/>
<organism evidence="1 2">
    <name type="scientific">Gimesia aquarii</name>
    <dbReference type="NCBI Taxonomy" id="2527964"/>
    <lineage>
        <taxon>Bacteria</taxon>
        <taxon>Pseudomonadati</taxon>
        <taxon>Planctomycetota</taxon>
        <taxon>Planctomycetia</taxon>
        <taxon>Planctomycetales</taxon>
        <taxon>Planctomycetaceae</taxon>
        <taxon>Gimesia</taxon>
    </lineage>
</organism>
<dbReference type="PANTHER" id="PTHR24104">
    <property type="entry name" value="E3 UBIQUITIN-PROTEIN LIGASE NHLRC1-RELATED"/>
    <property type="match status" value="1"/>
</dbReference>
<dbReference type="SUPFAM" id="SSF101898">
    <property type="entry name" value="NHL repeat"/>
    <property type="match status" value="1"/>
</dbReference>
<dbReference type="InterPro" id="IPR050952">
    <property type="entry name" value="TRIM-NHL_E3_ligases"/>
</dbReference>
<name>A0A517W4H5_9PLAN</name>
<dbReference type="EMBL" id="CP037920">
    <property type="protein sequence ID" value="QDU00156.1"/>
    <property type="molecule type" value="Genomic_DNA"/>
</dbReference>
<dbReference type="PANTHER" id="PTHR24104:SF25">
    <property type="entry name" value="PROTEIN LIN-41"/>
    <property type="match status" value="1"/>
</dbReference>
<dbReference type="InterPro" id="IPR006311">
    <property type="entry name" value="TAT_signal"/>
</dbReference>
<evidence type="ECO:0000313" key="2">
    <source>
        <dbReference type="Proteomes" id="UP000318704"/>
    </source>
</evidence>
<accession>A0A517W4H5</accession>
<protein>
    <submittedName>
        <fullName evidence="1">NHL repeat protein</fullName>
    </submittedName>
</protein>
<proteinExistence type="predicted"/>
<gene>
    <name evidence="1" type="ORF">V144x_56690</name>
</gene>
<sequence>MDQSSTKRGDKTGSRRAFLKSTGAAVVGGFFAPAILGAEDKAGVKNPVMGEGEYKYEAIHGWGEVPKHIQWGETHGVCVDEAGLIYVKHRSKNKIPMDAIVVFSPEGKFVRSFGKEYHGGGHGIDVRKEGNEEFLYLSDTKHGVVAKTNLKGEVVWKISRPETPEHYKKSNTRYSPTNVAFAPDGGVYVGDGYGSHFIHKYTKDGKFEFSWGGSGTEAGKMKTPHGMWLDERSGKPKIAVCDRANHRLQYFTLDGKHLGFVNTVSFPADIDIRGDLMVVSDLHARVTLFDKNNNVITHLGYNQDWTNQVLDGFKVRKQPRLWKAGRFIHPHDACFDGDGNLFVTEWVSVGRVSKLKKLS</sequence>
<dbReference type="PROSITE" id="PS51318">
    <property type="entry name" value="TAT"/>
    <property type="match status" value="1"/>
</dbReference>